<gene>
    <name evidence="1" type="ORF">A4U43_UnF7040</name>
</gene>
<dbReference type="Proteomes" id="UP000243459">
    <property type="component" value="Unassembled WGS sequence"/>
</dbReference>
<evidence type="ECO:0000313" key="2">
    <source>
        <dbReference type="Proteomes" id="UP000243459"/>
    </source>
</evidence>
<accession>A0A1R3L6B3</accession>
<dbReference type="EMBL" id="KV863728">
    <property type="protein sequence ID" value="ONK55152.1"/>
    <property type="molecule type" value="Genomic_DNA"/>
</dbReference>
<keyword evidence="2" id="KW-1185">Reference proteome</keyword>
<proteinExistence type="predicted"/>
<protein>
    <recommendedName>
        <fullName evidence="3">F-box associated domain-containing protein</fullName>
    </recommendedName>
</protein>
<dbReference type="Gramene" id="ONK55152">
    <property type="protein sequence ID" value="ONK55152"/>
    <property type="gene ID" value="A4U43_UnF7040"/>
</dbReference>
<name>A0A1R3L6B3_ASPOF</name>
<dbReference type="AlphaFoldDB" id="A0A1R3L6B3"/>
<evidence type="ECO:0000313" key="1">
    <source>
        <dbReference type="EMBL" id="ONK55152.1"/>
    </source>
</evidence>
<reference evidence="2" key="1">
    <citation type="journal article" date="2017" name="Nat. Commun.">
        <title>The asparagus genome sheds light on the origin and evolution of a young Y chromosome.</title>
        <authorList>
            <person name="Harkess A."/>
            <person name="Zhou J."/>
            <person name="Xu C."/>
            <person name="Bowers J.E."/>
            <person name="Van der Hulst R."/>
            <person name="Ayyampalayam S."/>
            <person name="Mercati F."/>
            <person name="Riccardi P."/>
            <person name="McKain M.R."/>
            <person name="Kakrana A."/>
            <person name="Tang H."/>
            <person name="Ray J."/>
            <person name="Groenendijk J."/>
            <person name="Arikit S."/>
            <person name="Mathioni S.M."/>
            <person name="Nakano M."/>
            <person name="Shan H."/>
            <person name="Telgmann-Rauber A."/>
            <person name="Kanno A."/>
            <person name="Yue Z."/>
            <person name="Chen H."/>
            <person name="Li W."/>
            <person name="Chen Y."/>
            <person name="Xu X."/>
            <person name="Zhang Y."/>
            <person name="Luo S."/>
            <person name="Chen H."/>
            <person name="Gao J."/>
            <person name="Mao Z."/>
            <person name="Pires J.C."/>
            <person name="Luo M."/>
            <person name="Kudrna D."/>
            <person name="Wing R.A."/>
            <person name="Meyers B.C."/>
            <person name="Yi K."/>
            <person name="Kong H."/>
            <person name="Lavrijsen P."/>
            <person name="Sunseri F."/>
            <person name="Falavigna A."/>
            <person name="Ye Y."/>
            <person name="Leebens-Mack J.H."/>
            <person name="Chen G."/>
        </authorList>
    </citation>
    <scope>NUCLEOTIDE SEQUENCE [LARGE SCALE GENOMIC DNA]</scope>
    <source>
        <strain evidence="2">cv. DH0086</strain>
    </source>
</reference>
<evidence type="ECO:0008006" key="3">
    <source>
        <dbReference type="Google" id="ProtNLM"/>
    </source>
</evidence>
<sequence>MRLVVGDLYNDDSNEAIARFDLKKEECSKLPLPSIRHFSGDNRDEAWNFRLRRLGGSLCMECSERSRVDLWLLEEGHDSSCASWVKAYSIDYRCCYPHQFRVVDVEKDGRALLERCDGKLQVYNPAEERVEATIFSSGESSFFGVSSYEHYHIKNAKLYKSIIY</sequence>
<organism evidence="1 2">
    <name type="scientific">Asparagus officinalis</name>
    <name type="common">Garden asparagus</name>
    <dbReference type="NCBI Taxonomy" id="4686"/>
    <lineage>
        <taxon>Eukaryota</taxon>
        <taxon>Viridiplantae</taxon>
        <taxon>Streptophyta</taxon>
        <taxon>Embryophyta</taxon>
        <taxon>Tracheophyta</taxon>
        <taxon>Spermatophyta</taxon>
        <taxon>Magnoliopsida</taxon>
        <taxon>Liliopsida</taxon>
        <taxon>Asparagales</taxon>
        <taxon>Asparagaceae</taxon>
        <taxon>Asparagoideae</taxon>
        <taxon>Asparagus</taxon>
    </lineage>
</organism>